<keyword evidence="2" id="KW-0456">Lyase</keyword>
<evidence type="ECO:0000256" key="1">
    <source>
        <dbReference type="ARBA" id="ARBA00022818"/>
    </source>
</evidence>
<evidence type="ECO:0000313" key="7">
    <source>
        <dbReference type="Proteomes" id="UP001501510"/>
    </source>
</evidence>
<feature type="modified residue" description="Glycine radical" evidence="3">
    <location>
        <position position="733"/>
    </location>
</feature>
<evidence type="ECO:0000256" key="3">
    <source>
        <dbReference type="PROSITE-ProRule" id="PRU00493"/>
    </source>
</evidence>
<keyword evidence="7" id="KW-1185">Reference proteome</keyword>
<evidence type="ECO:0000256" key="2">
    <source>
        <dbReference type="ARBA" id="ARBA00023239"/>
    </source>
</evidence>
<dbReference type="SUPFAM" id="SSF51998">
    <property type="entry name" value="PFL-like glycyl radical enzymes"/>
    <property type="match status" value="1"/>
</dbReference>
<dbReference type="Gene3D" id="3.20.70.20">
    <property type="match status" value="1"/>
</dbReference>
<dbReference type="Pfam" id="PF01228">
    <property type="entry name" value="Gly_radical"/>
    <property type="match status" value="1"/>
</dbReference>
<evidence type="ECO:0000259" key="5">
    <source>
        <dbReference type="PROSITE" id="PS51554"/>
    </source>
</evidence>
<dbReference type="EMBL" id="BAAACG010000009">
    <property type="protein sequence ID" value="GAA0740660.1"/>
    <property type="molecule type" value="Genomic_DNA"/>
</dbReference>
<dbReference type="InterPro" id="IPR001150">
    <property type="entry name" value="Gly_radical"/>
</dbReference>
<keyword evidence="1 3" id="KW-0556">Organic radical</keyword>
<evidence type="ECO:0000313" key="6">
    <source>
        <dbReference type="EMBL" id="GAA0740660.1"/>
    </source>
</evidence>
<dbReference type="InterPro" id="IPR004184">
    <property type="entry name" value="PFL_dom"/>
</dbReference>
<proteinExistence type="predicted"/>
<organism evidence="6 7">
    <name type="scientific">Clostridium oceanicum</name>
    <dbReference type="NCBI Taxonomy" id="1543"/>
    <lineage>
        <taxon>Bacteria</taxon>
        <taxon>Bacillati</taxon>
        <taxon>Bacillota</taxon>
        <taxon>Clostridia</taxon>
        <taxon>Eubacteriales</taxon>
        <taxon>Clostridiaceae</taxon>
        <taxon>Clostridium</taxon>
    </lineage>
</organism>
<dbReference type="PANTHER" id="PTHR43641">
    <property type="entry name" value="FORMATE ACETYLTRANSFERASE 3-RELATED"/>
    <property type="match status" value="1"/>
</dbReference>
<protein>
    <submittedName>
        <fullName evidence="6">Choline trimethylamine-lyase</fullName>
    </submittedName>
</protein>
<accession>A0ABP3UU17</accession>
<dbReference type="Proteomes" id="UP001501510">
    <property type="component" value="Unassembled WGS sequence"/>
</dbReference>
<dbReference type="InterPro" id="IPR051215">
    <property type="entry name" value="GRE"/>
</dbReference>
<sequence length="756" mass="85919">MDNSNMWIKHKNNRSIKEQVDILVKLTETHKKCIGLPKSKREVEFLKILYPASIRNLEIGDKFIGKTDYSAVGFGCVTSTSGVGYFFHKHKIDELKNNTKDKELLEKINLVEKYWCDKDTQENFRKELKKSNPEFFKKFAKNDNYSCVVCGFSRLSGMQLNYNKLLDLGVNGLKKSILSRNKDGKNDFYRASLEALDLFLDIANHFEIETRKLAQSLIGDKLEREEVLKVSNCLKEIKKGEKPKSFREAIQLTWLYGVVAGVVNYGRMDDYLGEYLLDDLNNDKLTEKEALDLVKSFWKMIAWRKTVMNGRVTIGGKGRRNEKAADKFAMIAMEATRINKDLEPQLTLRIYENQNKKLLEKGLEVISEGCTFPMIYNDEVNIPSVASAMNVSLKEAEDYVPFGCGEIILCGKSVGTPNVLINTLKALEVTLRNGYDRVNDVSLGYNTGKIEDFDTFDKLLEAYKTQLKIHIEELAKAQRLSYDVMKENCSFIYVSLLIDDCIEKGKELLSGGARHLGGTLEVYGNINSANSLTAIKKIVFEDEKINLKQLVHILDRNFNGFEEIRNELLNAPKYGNDEAEGDLMASKLHEYVCMCIKESAKDIGLDSFLAVVINNHSNTIWGRTTLASADGRKKGQFMANGNNPYNGTDINGPTAMLNSLTKLKTDIHAGSVQNMKFSRSMFKNHINIINQLLEVYFENGGSQLMITVVDPKELEKAYNNPTNYRNLIVRVGGFSARFVELDRQVQKEVMERTLYE</sequence>
<gene>
    <name evidence="6" type="primary">cutC_1</name>
    <name evidence="6" type="ORF">GCM10008906_20970</name>
</gene>
<dbReference type="RefSeq" id="WP_343761466.1">
    <property type="nucleotide sequence ID" value="NZ_BAAACG010000009.1"/>
</dbReference>
<reference evidence="7" key="1">
    <citation type="journal article" date="2019" name="Int. J. Syst. Evol. Microbiol.">
        <title>The Global Catalogue of Microorganisms (GCM) 10K type strain sequencing project: providing services to taxonomists for standard genome sequencing and annotation.</title>
        <authorList>
            <consortium name="The Broad Institute Genomics Platform"/>
            <consortium name="The Broad Institute Genome Sequencing Center for Infectious Disease"/>
            <person name="Wu L."/>
            <person name="Ma J."/>
        </authorList>
    </citation>
    <scope>NUCLEOTIDE SEQUENCE [LARGE SCALE GENOMIC DNA]</scope>
    <source>
        <strain evidence="7">JCM 1407</strain>
    </source>
</reference>
<dbReference type="PROSITE" id="PS51149">
    <property type="entry name" value="GLY_RADICAL_2"/>
    <property type="match status" value="1"/>
</dbReference>
<evidence type="ECO:0000259" key="4">
    <source>
        <dbReference type="PROSITE" id="PS51149"/>
    </source>
</evidence>
<dbReference type="PANTHER" id="PTHR43641:SF2">
    <property type="entry name" value="DEHYDRATASE YBIW-RELATED"/>
    <property type="match status" value="1"/>
</dbReference>
<dbReference type="Pfam" id="PF02901">
    <property type="entry name" value="PFL-like"/>
    <property type="match status" value="1"/>
</dbReference>
<name>A0ABP3UU17_9CLOT</name>
<comment type="caution">
    <text evidence="6">The sequence shown here is derived from an EMBL/GenBank/DDBJ whole genome shotgun (WGS) entry which is preliminary data.</text>
</comment>
<feature type="domain" description="Glycine radical" evidence="4">
    <location>
        <begin position="640"/>
        <end position="756"/>
    </location>
</feature>
<dbReference type="PROSITE" id="PS51554">
    <property type="entry name" value="PFL"/>
    <property type="match status" value="1"/>
</dbReference>
<feature type="domain" description="PFL" evidence="5">
    <location>
        <begin position="1"/>
        <end position="633"/>
    </location>
</feature>